<dbReference type="Proteomes" id="UP000054630">
    <property type="component" value="Unassembled WGS sequence"/>
</dbReference>
<comment type="caution">
    <text evidence="1">The sequence shown here is derived from an EMBL/GenBank/DDBJ whole genome shotgun (WGS) entry which is preliminary data.</text>
</comment>
<organism evidence="1 2">
    <name type="scientific">Trichinella nelsoni</name>
    <dbReference type="NCBI Taxonomy" id="6336"/>
    <lineage>
        <taxon>Eukaryota</taxon>
        <taxon>Metazoa</taxon>
        <taxon>Ecdysozoa</taxon>
        <taxon>Nematoda</taxon>
        <taxon>Enoplea</taxon>
        <taxon>Dorylaimia</taxon>
        <taxon>Trichinellida</taxon>
        <taxon>Trichinellidae</taxon>
        <taxon>Trichinella</taxon>
    </lineage>
</organism>
<dbReference type="OrthoDB" id="10454160at2759"/>
<evidence type="ECO:0000313" key="1">
    <source>
        <dbReference type="EMBL" id="KRX24876.1"/>
    </source>
</evidence>
<dbReference type="EMBL" id="JYDL01000015">
    <property type="protein sequence ID" value="KRX24876.1"/>
    <property type="molecule type" value="Genomic_DNA"/>
</dbReference>
<gene>
    <name evidence="1" type="ORF">T07_10350</name>
</gene>
<accession>A0A0V0SDL9</accession>
<keyword evidence="2" id="KW-1185">Reference proteome</keyword>
<protein>
    <submittedName>
        <fullName evidence="1">Uncharacterized protein</fullName>
    </submittedName>
</protein>
<reference evidence="1 2" key="1">
    <citation type="submission" date="2015-01" db="EMBL/GenBank/DDBJ databases">
        <title>Evolution of Trichinella species and genotypes.</title>
        <authorList>
            <person name="Korhonen P.K."/>
            <person name="Edoardo P."/>
            <person name="Giuseppe L.R."/>
            <person name="Gasser R.B."/>
        </authorList>
    </citation>
    <scope>NUCLEOTIDE SEQUENCE [LARGE SCALE GENOMIC DNA]</scope>
    <source>
        <strain evidence="1">ISS37</strain>
    </source>
</reference>
<evidence type="ECO:0000313" key="2">
    <source>
        <dbReference type="Proteomes" id="UP000054630"/>
    </source>
</evidence>
<dbReference type="AlphaFoldDB" id="A0A0V0SDL9"/>
<sequence>MQRYYCLTISLDVSIAVYHVPSSAPLSGLPHRQSKNEFDASEEYLRGLDTQYNVLQWLVEPADMTELFWSSFRSRYRGMSGSSIFLNFPIFLNVSIAVNHVPSTAPLSGLTHRQSNNEFDADVPKVVCQNSVSADSVHYGCGLHHSLTTMLMSLCVCLGINAFPNRPTWLITDKLQLLEVAFFGNCVIEYALLESVTACLNDVIFYYIHLQWLWYQCFEGFPDRNMAMQTATLPLTESHGKRQGKRISEYQTPEEFEFYKRTPGSTSFALKGQRLRLCLRHFFKKFSVFQKFSPRRCLRLRLRANKICILPLGYAKGDFLHNI</sequence>
<proteinExistence type="predicted"/>
<name>A0A0V0SDL9_9BILA</name>